<evidence type="ECO:0008006" key="3">
    <source>
        <dbReference type="Google" id="ProtNLM"/>
    </source>
</evidence>
<comment type="caution">
    <text evidence="1">The sequence shown here is derived from an EMBL/GenBank/DDBJ whole genome shotgun (WGS) entry which is preliminary data.</text>
</comment>
<sequence length="517" mass="57640">MPSTDLLKQFGLSRNPFTDRTAEKTSLDDTSLYIHSDLQGFTPSDTTYIFFGRRGSGKTTIRLQMQKAYDEYNEKVRSSGKSRGHFMVDICRPGHMTACLRNFQHAVHCNDDNWDAQFGDTWTSADMVDCILSFAASELVDKMTDPSSLEGKEMLERVKADARTSKQMLLLAHLYAKTDSASLAQLRAALIRPRYSATEVTVGVGVGVSVAAGATAAAKDPRAADILSAPFVKVLDEVDRFAPALRTHPRATLAAALLTTLCGGYYYSRYTRNRGLERAASLTSNIRVVKQQPAPLMAALLSHLFTTHDKVDTIRGMCIGISAHQKLDLLSNLVKLLGYESVAVFGDCFDEVGLLDPVQYPGAIKAFAREVCRNDLLNFGRLHFFFPDSRLALDLNTDKTLKEARFDRHFVRDLTWSRHQLEELAERRFIAAQKMARQNLALVDHPEQTEAICLAFADLFKKVGNEDFASCFNKISTPRELMIMMTEMMGRIEAHPENGITAQDLEFAVNKALEQAV</sequence>
<name>A0AAW1NZR9_9CHLO</name>
<evidence type="ECO:0000313" key="1">
    <source>
        <dbReference type="EMBL" id="KAK9803031.1"/>
    </source>
</evidence>
<organism evidence="1 2">
    <name type="scientific">[Myrmecia] bisecta</name>
    <dbReference type="NCBI Taxonomy" id="41462"/>
    <lineage>
        <taxon>Eukaryota</taxon>
        <taxon>Viridiplantae</taxon>
        <taxon>Chlorophyta</taxon>
        <taxon>core chlorophytes</taxon>
        <taxon>Trebouxiophyceae</taxon>
        <taxon>Trebouxiales</taxon>
        <taxon>Trebouxiaceae</taxon>
        <taxon>Myrmecia</taxon>
    </lineage>
</organism>
<keyword evidence="2" id="KW-1185">Reference proteome</keyword>
<dbReference type="AlphaFoldDB" id="A0AAW1NZR9"/>
<dbReference type="Proteomes" id="UP001489004">
    <property type="component" value="Unassembled WGS sequence"/>
</dbReference>
<evidence type="ECO:0000313" key="2">
    <source>
        <dbReference type="Proteomes" id="UP001489004"/>
    </source>
</evidence>
<dbReference type="EMBL" id="JALJOR010000025">
    <property type="protein sequence ID" value="KAK9803031.1"/>
    <property type="molecule type" value="Genomic_DNA"/>
</dbReference>
<accession>A0AAW1NZR9</accession>
<protein>
    <recommendedName>
        <fullName evidence="3">ATP-binding protein</fullName>
    </recommendedName>
</protein>
<reference evidence="1 2" key="1">
    <citation type="journal article" date="2024" name="Nat. Commun.">
        <title>Phylogenomics reveals the evolutionary origins of lichenization in chlorophyte algae.</title>
        <authorList>
            <person name="Puginier C."/>
            <person name="Libourel C."/>
            <person name="Otte J."/>
            <person name="Skaloud P."/>
            <person name="Haon M."/>
            <person name="Grisel S."/>
            <person name="Petersen M."/>
            <person name="Berrin J.G."/>
            <person name="Delaux P.M."/>
            <person name="Dal Grande F."/>
            <person name="Keller J."/>
        </authorList>
    </citation>
    <scope>NUCLEOTIDE SEQUENCE [LARGE SCALE GENOMIC DNA]</scope>
    <source>
        <strain evidence="1 2">SAG 2043</strain>
    </source>
</reference>
<gene>
    <name evidence="1" type="ORF">WJX72_007393</name>
</gene>
<proteinExistence type="predicted"/>